<organism evidence="2 3">
    <name type="scientific">Prunus persica</name>
    <name type="common">Peach</name>
    <name type="synonym">Amygdalus persica</name>
    <dbReference type="NCBI Taxonomy" id="3760"/>
    <lineage>
        <taxon>Eukaryota</taxon>
        <taxon>Viridiplantae</taxon>
        <taxon>Streptophyta</taxon>
        <taxon>Embryophyta</taxon>
        <taxon>Tracheophyta</taxon>
        <taxon>Spermatophyta</taxon>
        <taxon>Magnoliopsida</taxon>
        <taxon>eudicotyledons</taxon>
        <taxon>Gunneridae</taxon>
        <taxon>Pentapetalae</taxon>
        <taxon>rosids</taxon>
        <taxon>fabids</taxon>
        <taxon>Rosales</taxon>
        <taxon>Rosaceae</taxon>
        <taxon>Amygdaloideae</taxon>
        <taxon>Amygdaleae</taxon>
        <taxon>Prunus</taxon>
    </lineage>
</organism>
<dbReference type="Gramene" id="ONI27945">
    <property type="protein sequence ID" value="ONI27945"/>
    <property type="gene ID" value="PRUPE_1G112800"/>
</dbReference>
<keyword evidence="1" id="KW-0472">Membrane</keyword>
<feature type="transmembrane region" description="Helical" evidence="1">
    <location>
        <begin position="48"/>
        <end position="68"/>
    </location>
</feature>
<dbReference type="AlphaFoldDB" id="A0A251QYW5"/>
<dbReference type="Proteomes" id="UP000006882">
    <property type="component" value="Chromosome G1"/>
</dbReference>
<evidence type="ECO:0000313" key="3">
    <source>
        <dbReference type="Proteomes" id="UP000006882"/>
    </source>
</evidence>
<keyword evidence="3" id="KW-1185">Reference proteome</keyword>
<protein>
    <submittedName>
        <fullName evidence="2">Uncharacterized protein</fullName>
    </submittedName>
</protein>
<evidence type="ECO:0000256" key="1">
    <source>
        <dbReference type="SAM" id="Phobius"/>
    </source>
</evidence>
<keyword evidence="1" id="KW-1133">Transmembrane helix</keyword>
<name>A0A251QYW5_PRUPE</name>
<reference evidence="2 3" key="1">
    <citation type="journal article" date="2013" name="Nat. Genet.">
        <title>The high-quality draft genome of peach (Prunus persica) identifies unique patterns of genetic diversity, domestication and genome evolution.</title>
        <authorList>
            <consortium name="International Peach Genome Initiative"/>
            <person name="Verde I."/>
            <person name="Abbott A.G."/>
            <person name="Scalabrin S."/>
            <person name="Jung S."/>
            <person name="Shu S."/>
            <person name="Marroni F."/>
            <person name="Zhebentyayeva T."/>
            <person name="Dettori M.T."/>
            <person name="Grimwood J."/>
            <person name="Cattonaro F."/>
            <person name="Zuccolo A."/>
            <person name="Rossini L."/>
            <person name="Jenkins J."/>
            <person name="Vendramin E."/>
            <person name="Meisel L.A."/>
            <person name="Decroocq V."/>
            <person name="Sosinski B."/>
            <person name="Prochnik S."/>
            <person name="Mitros T."/>
            <person name="Policriti A."/>
            <person name="Cipriani G."/>
            <person name="Dondini L."/>
            <person name="Ficklin S."/>
            <person name="Goodstein D.M."/>
            <person name="Xuan P."/>
            <person name="Del Fabbro C."/>
            <person name="Aramini V."/>
            <person name="Copetti D."/>
            <person name="Gonzalez S."/>
            <person name="Horner D.S."/>
            <person name="Falchi R."/>
            <person name="Lucas S."/>
            <person name="Mica E."/>
            <person name="Maldonado J."/>
            <person name="Lazzari B."/>
            <person name="Bielenberg D."/>
            <person name="Pirona R."/>
            <person name="Miculan M."/>
            <person name="Barakat A."/>
            <person name="Testolin R."/>
            <person name="Stella A."/>
            <person name="Tartarini S."/>
            <person name="Tonutti P."/>
            <person name="Arus P."/>
            <person name="Orellana A."/>
            <person name="Wells C."/>
            <person name="Main D."/>
            <person name="Vizzotto G."/>
            <person name="Silva H."/>
            <person name="Salamini F."/>
            <person name="Schmutz J."/>
            <person name="Morgante M."/>
            <person name="Rokhsar D.S."/>
        </authorList>
    </citation>
    <scope>NUCLEOTIDE SEQUENCE [LARGE SCALE GENOMIC DNA]</scope>
    <source>
        <strain evidence="3">cv. Nemared</strain>
    </source>
</reference>
<gene>
    <name evidence="2" type="ORF">PRUPE_1G112800</name>
</gene>
<dbReference type="EMBL" id="CM007651">
    <property type="protein sequence ID" value="ONI27945.1"/>
    <property type="molecule type" value="Genomic_DNA"/>
</dbReference>
<proteinExistence type="predicted"/>
<keyword evidence="1" id="KW-0812">Transmembrane</keyword>
<evidence type="ECO:0000313" key="2">
    <source>
        <dbReference type="EMBL" id="ONI27945.1"/>
    </source>
</evidence>
<sequence>MIACLDMAIVENFILQHSSGYLTWSLCHRDFDIFSGYLSAATVGSTNLVFHFLQTLFFGLTSLMIALFRVLKHALSLNPPC</sequence>
<accession>A0A251QYW5</accession>